<proteinExistence type="inferred from homology"/>
<evidence type="ECO:0000313" key="10">
    <source>
        <dbReference type="EMBL" id="CAB4995416.1"/>
    </source>
</evidence>
<evidence type="ECO:0000313" key="7">
    <source>
        <dbReference type="EMBL" id="CAB4776035.1"/>
    </source>
</evidence>
<dbReference type="PANTHER" id="PTHR10851">
    <property type="entry name" value="PYRIDOXINE-5-PHOSPHATE OXIDASE"/>
    <property type="match status" value="1"/>
</dbReference>
<evidence type="ECO:0000313" key="8">
    <source>
        <dbReference type="EMBL" id="CAB4836797.1"/>
    </source>
</evidence>
<dbReference type="GO" id="GO:0008615">
    <property type="term" value="P:pyridoxine biosynthetic process"/>
    <property type="evidence" value="ECO:0007669"/>
    <property type="project" value="InterPro"/>
</dbReference>
<gene>
    <name evidence="7" type="ORF">UFOPK2754_03369</name>
    <name evidence="8" type="ORF">UFOPK3139_03242</name>
    <name evidence="9" type="ORF">UFOPK3543_00580</name>
    <name evidence="10" type="ORF">UFOPK3967_01292</name>
</gene>
<evidence type="ECO:0000256" key="2">
    <source>
        <dbReference type="ARBA" id="ARBA00022630"/>
    </source>
</evidence>
<protein>
    <submittedName>
        <fullName evidence="9">Unannotated protein</fullName>
    </submittedName>
</protein>
<feature type="domain" description="Pyridoxamine 5'-phosphate oxidase N-terminal" evidence="5">
    <location>
        <begin position="43"/>
        <end position="160"/>
    </location>
</feature>
<dbReference type="PIRSF" id="PIRSF000190">
    <property type="entry name" value="Pyd_amn-ph_oxd"/>
    <property type="match status" value="1"/>
</dbReference>
<dbReference type="EMBL" id="CAFABA010000237">
    <property type="protein sequence ID" value="CAB4836797.1"/>
    <property type="molecule type" value="Genomic_DNA"/>
</dbReference>
<dbReference type="InterPro" id="IPR019576">
    <property type="entry name" value="Pyridoxamine_oxidase_dimer_C"/>
</dbReference>
<organism evidence="9">
    <name type="scientific">freshwater metagenome</name>
    <dbReference type="NCBI Taxonomy" id="449393"/>
    <lineage>
        <taxon>unclassified sequences</taxon>
        <taxon>metagenomes</taxon>
        <taxon>ecological metagenomes</taxon>
    </lineage>
</organism>
<dbReference type="PROSITE" id="PS01064">
    <property type="entry name" value="PYRIDOX_OXIDASE"/>
    <property type="match status" value="1"/>
</dbReference>
<dbReference type="SUPFAM" id="SSF50475">
    <property type="entry name" value="FMN-binding split barrel"/>
    <property type="match status" value="1"/>
</dbReference>
<dbReference type="InterPro" id="IPR000659">
    <property type="entry name" value="Pyridox_Oxase"/>
</dbReference>
<sequence length="215" mass="23700">MSGPVDLAALRAQFDAQGLEPRNLDTDPIAACRQWIGAAREAGLFEPDSMTLATVDAGGTPSARAVLLRGLDEHGFVFFTNYTSAKGEALDASGVASLHFLWTAMRRQIRVDGLVQRTTVHESDAYFASRPRSRQIAAWASDQSAVVGSRAELDEAFAAVAERFAGVEVSRPPHWGGYRVVPDRIEFWQGRETRLHDRLRYERSAGEWTVSRLAP</sequence>
<evidence type="ECO:0000259" key="5">
    <source>
        <dbReference type="Pfam" id="PF01243"/>
    </source>
</evidence>
<dbReference type="EMBL" id="CAEZYR010000229">
    <property type="protein sequence ID" value="CAB4776035.1"/>
    <property type="molecule type" value="Genomic_DNA"/>
</dbReference>
<feature type="domain" description="Pyridoxine 5'-phosphate oxidase dimerisation C-terminal" evidence="6">
    <location>
        <begin position="175"/>
        <end position="215"/>
    </location>
</feature>
<evidence type="ECO:0000256" key="3">
    <source>
        <dbReference type="ARBA" id="ARBA00022643"/>
    </source>
</evidence>
<dbReference type="AlphaFoldDB" id="A0A6J7FKD1"/>
<comment type="cofactor">
    <cofactor evidence="1">
        <name>FMN</name>
        <dbReference type="ChEBI" id="CHEBI:58210"/>
    </cofactor>
</comment>
<dbReference type="GO" id="GO:0010181">
    <property type="term" value="F:FMN binding"/>
    <property type="evidence" value="ECO:0007669"/>
    <property type="project" value="InterPro"/>
</dbReference>
<evidence type="ECO:0000256" key="4">
    <source>
        <dbReference type="ARBA" id="ARBA00023002"/>
    </source>
</evidence>
<evidence type="ECO:0000313" key="9">
    <source>
        <dbReference type="EMBL" id="CAB4895906.1"/>
    </source>
</evidence>
<dbReference type="EMBL" id="CAFBMH010000013">
    <property type="protein sequence ID" value="CAB4895906.1"/>
    <property type="molecule type" value="Genomic_DNA"/>
</dbReference>
<keyword evidence="2" id="KW-0285">Flavoprotein</keyword>
<dbReference type="Pfam" id="PF10590">
    <property type="entry name" value="PNP_phzG_C"/>
    <property type="match status" value="1"/>
</dbReference>
<dbReference type="EMBL" id="CAFBOS010000068">
    <property type="protein sequence ID" value="CAB4995416.1"/>
    <property type="molecule type" value="Genomic_DNA"/>
</dbReference>
<dbReference type="InterPro" id="IPR019740">
    <property type="entry name" value="Pyridox_Oxase_CS"/>
</dbReference>
<dbReference type="GO" id="GO:0004733">
    <property type="term" value="F:pyridoxamine phosphate oxidase activity"/>
    <property type="evidence" value="ECO:0007669"/>
    <property type="project" value="InterPro"/>
</dbReference>
<dbReference type="PANTHER" id="PTHR10851:SF0">
    <property type="entry name" value="PYRIDOXINE-5'-PHOSPHATE OXIDASE"/>
    <property type="match status" value="1"/>
</dbReference>
<dbReference type="InterPro" id="IPR012349">
    <property type="entry name" value="Split_barrel_FMN-bd"/>
</dbReference>
<keyword evidence="4" id="KW-0560">Oxidoreductase</keyword>
<accession>A0A6J7FKD1</accession>
<dbReference type="HAMAP" id="MF_01629">
    <property type="entry name" value="PdxH"/>
    <property type="match status" value="1"/>
</dbReference>
<reference evidence="9" key="1">
    <citation type="submission" date="2020-05" db="EMBL/GenBank/DDBJ databases">
        <authorList>
            <person name="Chiriac C."/>
            <person name="Salcher M."/>
            <person name="Ghai R."/>
            <person name="Kavagutti S V."/>
        </authorList>
    </citation>
    <scope>NUCLEOTIDE SEQUENCE</scope>
</reference>
<dbReference type="InterPro" id="IPR011576">
    <property type="entry name" value="Pyridox_Oxase_N"/>
</dbReference>
<dbReference type="NCBIfam" id="NF004231">
    <property type="entry name" value="PRK05679.1"/>
    <property type="match status" value="1"/>
</dbReference>
<dbReference type="Pfam" id="PF01243">
    <property type="entry name" value="PNPOx_N"/>
    <property type="match status" value="1"/>
</dbReference>
<dbReference type="Gene3D" id="2.30.110.10">
    <property type="entry name" value="Electron Transport, Fmn-binding Protein, Chain A"/>
    <property type="match status" value="1"/>
</dbReference>
<evidence type="ECO:0000259" key="6">
    <source>
        <dbReference type="Pfam" id="PF10590"/>
    </source>
</evidence>
<dbReference type="NCBIfam" id="TIGR00558">
    <property type="entry name" value="pdxH"/>
    <property type="match status" value="1"/>
</dbReference>
<keyword evidence="3" id="KW-0288">FMN</keyword>
<name>A0A6J7FKD1_9ZZZZ</name>
<evidence type="ECO:0000256" key="1">
    <source>
        <dbReference type="ARBA" id="ARBA00001917"/>
    </source>
</evidence>